<name>A0A0F9WH02_9ZZZZ</name>
<evidence type="ECO:0000313" key="1">
    <source>
        <dbReference type="EMBL" id="KKN77678.1"/>
    </source>
</evidence>
<sequence>MGYSCSVKADNVLAALLIQLQATARKDSTSNGWCKNGEHYFYEIGREQADGAITGKIWRTYKNLCYPAGPFKITHNGLIDRFPTSTKSQRESAMTVGLVKFHEVHGGGWKDDEVLAPILGGCSFVVI</sequence>
<gene>
    <name evidence="1" type="ORF">LCGC14_0358040</name>
</gene>
<comment type="caution">
    <text evidence="1">The sequence shown here is derived from an EMBL/GenBank/DDBJ whole genome shotgun (WGS) entry which is preliminary data.</text>
</comment>
<proteinExistence type="predicted"/>
<organism evidence="1">
    <name type="scientific">marine sediment metagenome</name>
    <dbReference type="NCBI Taxonomy" id="412755"/>
    <lineage>
        <taxon>unclassified sequences</taxon>
        <taxon>metagenomes</taxon>
        <taxon>ecological metagenomes</taxon>
    </lineage>
</organism>
<reference evidence="1" key="1">
    <citation type="journal article" date="2015" name="Nature">
        <title>Complex archaea that bridge the gap between prokaryotes and eukaryotes.</title>
        <authorList>
            <person name="Spang A."/>
            <person name="Saw J.H."/>
            <person name="Jorgensen S.L."/>
            <person name="Zaremba-Niedzwiedzka K."/>
            <person name="Martijn J."/>
            <person name="Lind A.E."/>
            <person name="van Eijk R."/>
            <person name="Schleper C."/>
            <person name="Guy L."/>
            <person name="Ettema T.J."/>
        </authorList>
    </citation>
    <scope>NUCLEOTIDE SEQUENCE</scope>
</reference>
<accession>A0A0F9WH02</accession>
<dbReference type="AlphaFoldDB" id="A0A0F9WH02"/>
<protein>
    <submittedName>
        <fullName evidence="1">Uncharacterized protein</fullName>
    </submittedName>
</protein>
<dbReference type="EMBL" id="LAZR01000275">
    <property type="protein sequence ID" value="KKN77678.1"/>
    <property type="molecule type" value="Genomic_DNA"/>
</dbReference>